<protein>
    <recommendedName>
        <fullName evidence="5">Acetylornithine aminotransferase</fullName>
        <shortName evidence="5">ACOAT</shortName>
        <ecNumber evidence="5">2.6.1.11</ecNumber>
    </recommendedName>
</protein>
<feature type="modified residue" description="N6-(pyridoxal phosphate)lysine" evidence="5">
    <location>
        <position position="250"/>
    </location>
</feature>
<dbReference type="NCBIfam" id="TIGR00707">
    <property type="entry name" value="argD"/>
    <property type="match status" value="1"/>
</dbReference>
<keyword evidence="2 5" id="KW-0028">Amino-acid biosynthesis</keyword>
<feature type="binding site" evidence="5">
    <location>
        <position position="139"/>
    </location>
    <ligand>
        <name>N(2)-acetyl-L-ornithine</name>
        <dbReference type="ChEBI" id="CHEBI:57805"/>
    </ligand>
</feature>
<comment type="caution">
    <text evidence="6">The sequence shown here is derived from an EMBL/GenBank/DDBJ whole genome shotgun (WGS) entry which is preliminary data.</text>
</comment>
<evidence type="ECO:0000313" key="7">
    <source>
        <dbReference type="Proteomes" id="UP001197609"/>
    </source>
</evidence>
<dbReference type="GO" id="GO:0005737">
    <property type="term" value="C:cytoplasm"/>
    <property type="evidence" value="ECO:0007669"/>
    <property type="project" value="UniProtKB-SubCell"/>
</dbReference>
<gene>
    <name evidence="5" type="primary">argD</name>
    <name evidence="6" type="ORF">K8G79_02485</name>
</gene>
<feature type="binding site" evidence="5">
    <location>
        <position position="136"/>
    </location>
    <ligand>
        <name>pyridoxal 5'-phosphate</name>
        <dbReference type="ChEBI" id="CHEBI:597326"/>
    </ligand>
</feature>
<feature type="binding site" evidence="5">
    <location>
        <begin position="221"/>
        <end position="224"/>
    </location>
    <ligand>
        <name>pyridoxal 5'-phosphate</name>
        <dbReference type="ChEBI" id="CHEBI:597326"/>
    </ligand>
</feature>
<comment type="subunit">
    <text evidence="5">Homodimer.</text>
</comment>
<keyword evidence="3 5" id="KW-0808">Transferase</keyword>
<sequence length="395" mass="42973">MSHWIELDKRYFMDTGHRRLGVTLVRGEGARVWDDAGKEYLDFIAGWAACSLGHCHPIIQEALREQSKRLILASLDVYTIPQIELAELLISSSGLAKIFFCNSGAEANEGAVKLARKYGKLHLNGAYEVISALKSFHGRTLAMVAATGKPEYQAPFTPLPEGFRNVPYNDIAALRAAVGERTCAILLEPIQGEGGVNVPPETYLKEVRALCDERGLLLILDEVQTGCGRTGTLWAYEGFGIRPDIMTVGKGLGGGVPIAAFLANERAACFGPGDHGSTYGGNPLCAAVAGAVLRFIMKEDLPGNAVRVGSYFRERLLGLQEEWDIVKEVRGRGLLLAMEFTKPIALAMAKACCERGLLLNPIPPQTIRFMPPLIISPQDVDRAVMILDAAIRQIK</sequence>
<feature type="binding site" evidence="5">
    <location>
        <position position="278"/>
    </location>
    <ligand>
        <name>pyridoxal 5'-phosphate</name>
        <dbReference type="ChEBI" id="CHEBI:597326"/>
    </ligand>
</feature>
<dbReference type="GO" id="GO:0003992">
    <property type="term" value="F:N2-acetyl-L-ornithine:2-oxoglutarate 5-aminotransferase activity"/>
    <property type="evidence" value="ECO:0007669"/>
    <property type="project" value="UniProtKB-UniRule"/>
</dbReference>
<organism evidence="6 7">
    <name type="scientific">Candidatus Methylomirabilis tolerans</name>
    <dbReference type="NCBI Taxonomy" id="3123416"/>
    <lineage>
        <taxon>Bacteria</taxon>
        <taxon>Candidatus Methylomirabilota</taxon>
        <taxon>Candidatus Methylomirabilia</taxon>
        <taxon>Candidatus Methylomirabilales</taxon>
        <taxon>Candidatus Methylomirabilaceae</taxon>
        <taxon>Candidatus Methylomirabilis</taxon>
    </lineage>
</organism>
<dbReference type="InterPro" id="IPR005814">
    <property type="entry name" value="Aminotrans_3"/>
</dbReference>
<dbReference type="Gene3D" id="3.90.1150.10">
    <property type="entry name" value="Aspartate Aminotransferase, domain 1"/>
    <property type="match status" value="1"/>
</dbReference>
<dbReference type="InterPro" id="IPR004636">
    <property type="entry name" value="AcOrn/SuccOrn_fam"/>
</dbReference>
<dbReference type="PANTHER" id="PTHR11986:SF79">
    <property type="entry name" value="ACETYLORNITHINE AMINOTRANSFERASE, MITOCHONDRIAL"/>
    <property type="match status" value="1"/>
</dbReference>
<evidence type="ECO:0000256" key="3">
    <source>
        <dbReference type="ARBA" id="ARBA00022679"/>
    </source>
</evidence>
<dbReference type="CDD" id="cd00610">
    <property type="entry name" value="OAT_like"/>
    <property type="match status" value="1"/>
</dbReference>
<dbReference type="HAMAP" id="MF_01107">
    <property type="entry name" value="ArgD_aminotrans_3"/>
    <property type="match status" value="1"/>
</dbReference>
<dbReference type="NCBIfam" id="NF002325">
    <property type="entry name" value="PRK01278.1"/>
    <property type="match status" value="1"/>
</dbReference>
<dbReference type="InterPro" id="IPR015421">
    <property type="entry name" value="PyrdxlP-dep_Trfase_major"/>
</dbReference>
<evidence type="ECO:0000256" key="2">
    <source>
        <dbReference type="ARBA" id="ARBA00022605"/>
    </source>
</evidence>
<proteinExistence type="inferred from homology"/>
<dbReference type="PROSITE" id="PS00600">
    <property type="entry name" value="AA_TRANSFER_CLASS_3"/>
    <property type="match status" value="1"/>
</dbReference>
<comment type="pathway">
    <text evidence="5">Amino-acid biosynthesis; L-arginine biosynthesis; N(2)-acetyl-L-ornithine from L-glutamate: step 4/4.</text>
</comment>
<dbReference type="InterPro" id="IPR050103">
    <property type="entry name" value="Class-III_PLP-dep_AT"/>
</dbReference>
<dbReference type="Proteomes" id="UP001197609">
    <property type="component" value="Unassembled WGS sequence"/>
</dbReference>
<keyword evidence="5" id="KW-0963">Cytoplasm</keyword>
<dbReference type="Pfam" id="PF00202">
    <property type="entry name" value="Aminotran_3"/>
    <property type="match status" value="1"/>
</dbReference>
<dbReference type="AlphaFoldDB" id="A0AAJ1AG25"/>
<dbReference type="EC" id="2.6.1.11" evidence="5"/>
<feature type="binding site" evidence="5">
    <location>
        <begin position="104"/>
        <end position="105"/>
    </location>
    <ligand>
        <name>pyridoxal 5'-phosphate</name>
        <dbReference type="ChEBI" id="CHEBI:597326"/>
    </ligand>
</feature>
<name>A0AAJ1AG25_9BACT</name>
<reference evidence="6 7" key="1">
    <citation type="journal article" date="2021" name="bioRxiv">
        <title>Unraveling nitrogen, sulfur and carbon metabolic pathways and microbial community transcriptional responses to substrate deprivation and toxicity stresses in a bioreactor mimicking anoxic brackish coastal sediment conditions.</title>
        <authorList>
            <person name="Martins P.D."/>
            <person name="Echeveste M.J."/>
            <person name="Arshad A."/>
            <person name="Kurth J."/>
            <person name="Ouboter H."/>
            <person name="Jetten M.S.M."/>
            <person name="Welte C.U."/>
        </authorList>
    </citation>
    <scope>NUCLEOTIDE SEQUENCE [LARGE SCALE GENOMIC DNA]</scope>
    <source>
        <strain evidence="6">MAG_38</strain>
    </source>
</reference>
<dbReference type="EMBL" id="JAIOIU010000029">
    <property type="protein sequence ID" value="MBZ0159005.1"/>
    <property type="molecule type" value="Genomic_DNA"/>
</dbReference>
<evidence type="ECO:0000256" key="1">
    <source>
        <dbReference type="ARBA" id="ARBA00022576"/>
    </source>
</evidence>
<dbReference type="FunFam" id="3.40.640.10:FF:000004">
    <property type="entry name" value="Acetylornithine aminotransferase"/>
    <property type="match status" value="1"/>
</dbReference>
<feature type="binding site" evidence="5">
    <location>
        <position position="277"/>
    </location>
    <ligand>
        <name>N(2)-acetyl-L-ornithine</name>
        <dbReference type="ChEBI" id="CHEBI:57805"/>
    </ligand>
</feature>
<dbReference type="GO" id="GO:0042802">
    <property type="term" value="F:identical protein binding"/>
    <property type="evidence" value="ECO:0007669"/>
    <property type="project" value="TreeGrafter"/>
</dbReference>
<dbReference type="InterPro" id="IPR015424">
    <property type="entry name" value="PyrdxlP-dep_Trfase"/>
</dbReference>
<accession>A0AAJ1AG25</accession>
<dbReference type="InterPro" id="IPR049704">
    <property type="entry name" value="Aminotrans_3_PPA_site"/>
</dbReference>
<dbReference type="SUPFAM" id="SSF53383">
    <property type="entry name" value="PLP-dependent transferases"/>
    <property type="match status" value="1"/>
</dbReference>
<evidence type="ECO:0000256" key="4">
    <source>
        <dbReference type="ARBA" id="ARBA00022898"/>
    </source>
</evidence>
<dbReference type="Gene3D" id="3.40.640.10">
    <property type="entry name" value="Type I PLP-dependent aspartate aminotransferase-like (Major domain)"/>
    <property type="match status" value="1"/>
</dbReference>
<comment type="cofactor">
    <cofactor evidence="5">
        <name>pyridoxal 5'-phosphate</name>
        <dbReference type="ChEBI" id="CHEBI:597326"/>
    </cofactor>
    <text evidence="5">Binds 1 pyridoxal phosphate per subunit.</text>
</comment>
<keyword evidence="5" id="KW-0055">Arginine biosynthesis</keyword>
<dbReference type="InterPro" id="IPR015422">
    <property type="entry name" value="PyrdxlP-dep_Trfase_small"/>
</dbReference>
<comment type="subcellular location">
    <subcellularLocation>
        <location evidence="5">Cytoplasm</location>
    </subcellularLocation>
</comment>
<comment type="catalytic activity">
    <reaction evidence="5">
        <text>N(2)-acetyl-L-ornithine + 2-oxoglutarate = N-acetyl-L-glutamate 5-semialdehyde + L-glutamate</text>
        <dbReference type="Rhea" id="RHEA:18049"/>
        <dbReference type="ChEBI" id="CHEBI:16810"/>
        <dbReference type="ChEBI" id="CHEBI:29123"/>
        <dbReference type="ChEBI" id="CHEBI:29985"/>
        <dbReference type="ChEBI" id="CHEBI:57805"/>
        <dbReference type="EC" id="2.6.1.11"/>
    </reaction>
</comment>
<dbReference type="GO" id="GO:0006526">
    <property type="term" value="P:L-arginine biosynthetic process"/>
    <property type="evidence" value="ECO:0007669"/>
    <property type="project" value="UniProtKB-UniRule"/>
</dbReference>
<evidence type="ECO:0000313" key="6">
    <source>
        <dbReference type="EMBL" id="MBZ0159005.1"/>
    </source>
</evidence>
<comment type="similarity">
    <text evidence="5">Belongs to the class-III pyridoxal-phosphate-dependent aminotransferase family. ArgD subfamily.</text>
</comment>
<dbReference type="PIRSF" id="PIRSF000521">
    <property type="entry name" value="Transaminase_4ab_Lys_Orn"/>
    <property type="match status" value="1"/>
</dbReference>
<dbReference type="PANTHER" id="PTHR11986">
    <property type="entry name" value="AMINOTRANSFERASE CLASS III"/>
    <property type="match status" value="1"/>
</dbReference>
<keyword evidence="4 5" id="KW-0663">Pyridoxal phosphate</keyword>
<comment type="miscellaneous">
    <text evidence="5">May also have succinyldiaminopimelate aminotransferase activity, thus carrying out the corresponding step in lysine biosynthesis.</text>
</comment>
<keyword evidence="1 5" id="KW-0032">Aminotransferase</keyword>
<evidence type="ECO:0000256" key="5">
    <source>
        <dbReference type="HAMAP-Rule" id="MF_01107"/>
    </source>
</evidence>
<dbReference type="GO" id="GO:0030170">
    <property type="term" value="F:pyridoxal phosphate binding"/>
    <property type="evidence" value="ECO:0007669"/>
    <property type="project" value="InterPro"/>
</dbReference>